<dbReference type="PANTHER" id="PTHR30115:SF11">
    <property type="entry name" value="NITROGEN REGULATORY PROTEIN P-II HOMOLOG"/>
    <property type="match status" value="1"/>
</dbReference>
<evidence type="ECO:0000313" key="2">
    <source>
        <dbReference type="EMBL" id="TNJ39270.1"/>
    </source>
</evidence>
<protein>
    <submittedName>
        <fullName evidence="2">P-II family nitrogen regulator</fullName>
    </submittedName>
</protein>
<dbReference type="GO" id="GO:0006808">
    <property type="term" value="P:regulation of nitrogen utilization"/>
    <property type="evidence" value="ECO:0007669"/>
    <property type="project" value="InterPro"/>
</dbReference>
<dbReference type="OrthoDB" id="9802729at2"/>
<dbReference type="GO" id="GO:0005524">
    <property type="term" value="F:ATP binding"/>
    <property type="evidence" value="ECO:0007669"/>
    <property type="project" value="TreeGrafter"/>
</dbReference>
<comment type="caution">
    <text evidence="2">The sequence shown here is derived from an EMBL/GenBank/DDBJ whole genome shotgun (WGS) entry which is preliminary data.</text>
</comment>
<proteinExistence type="inferred from homology"/>
<dbReference type="EMBL" id="VDCH01000007">
    <property type="protein sequence ID" value="TNJ39270.1"/>
    <property type="molecule type" value="Genomic_DNA"/>
</dbReference>
<dbReference type="Pfam" id="PF00543">
    <property type="entry name" value="P-II"/>
    <property type="match status" value="1"/>
</dbReference>
<name>A0A5C4S6W2_CHLTI</name>
<comment type="similarity">
    <text evidence="1">Belongs to the P(II) protein family.</text>
</comment>
<dbReference type="Proteomes" id="UP000308271">
    <property type="component" value="Unassembled WGS sequence"/>
</dbReference>
<organism evidence="2 3">
    <name type="scientific">Chlorobaculum thiosulfatiphilum</name>
    <name type="common">Chlorobium limicola f.sp. thiosulfatophilum</name>
    <dbReference type="NCBI Taxonomy" id="115852"/>
    <lineage>
        <taxon>Bacteria</taxon>
        <taxon>Pseudomonadati</taxon>
        <taxon>Chlorobiota</taxon>
        <taxon>Chlorobiia</taxon>
        <taxon>Chlorobiales</taxon>
        <taxon>Chlorobiaceae</taxon>
        <taxon>Chlorobaculum</taxon>
    </lineage>
</organism>
<dbReference type="InterPro" id="IPR011322">
    <property type="entry name" value="N-reg_PII-like_a/b"/>
</dbReference>
<dbReference type="SUPFAM" id="SSF54913">
    <property type="entry name" value="GlnB-like"/>
    <property type="match status" value="1"/>
</dbReference>
<dbReference type="RefSeq" id="WP_139456578.1">
    <property type="nucleotide sequence ID" value="NZ_VDCH01000007.1"/>
</dbReference>
<dbReference type="InterPro" id="IPR017918">
    <property type="entry name" value="N-reg_PII_CS"/>
</dbReference>
<keyword evidence="3" id="KW-1185">Reference proteome</keyword>
<dbReference type="PROSITE" id="PS00638">
    <property type="entry name" value="PII_GLNB_CTER"/>
    <property type="match status" value="1"/>
</dbReference>
<dbReference type="PANTHER" id="PTHR30115">
    <property type="entry name" value="NITROGEN REGULATORY PROTEIN P-II"/>
    <property type="match status" value="1"/>
</dbReference>
<dbReference type="PRINTS" id="PR00340">
    <property type="entry name" value="PIIGLNB"/>
</dbReference>
<dbReference type="AlphaFoldDB" id="A0A5C4S6W2"/>
<dbReference type="GO" id="GO:0005829">
    <property type="term" value="C:cytosol"/>
    <property type="evidence" value="ECO:0007669"/>
    <property type="project" value="TreeGrafter"/>
</dbReference>
<accession>A0A5C4S6W2</accession>
<reference evidence="2 3" key="1">
    <citation type="submission" date="2019-05" db="EMBL/GenBank/DDBJ databases">
        <title>Draft Whole-Genome sequence of the green sulfur bacterium Chlorobaculum thiosulfatiphilum DSM 249.</title>
        <authorList>
            <person name="Meyer T.E."/>
            <person name="Kyndt J.A."/>
        </authorList>
    </citation>
    <scope>NUCLEOTIDE SEQUENCE [LARGE SCALE GENOMIC DNA]</scope>
    <source>
        <strain evidence="2 3">DSM 249</strain>
    </source>
</reference>
<dbReference type="SMART" id="SM00938">
    <property type="entry name" value="P-II"/>
    <property type="match status" value="1"/>
</dbReference>
<dbReference type="PROSITE" id="PS51343">
    <property type="entry name" value="PII_GLNB_DOM"/>
    <property type="match status" value="1"/>
</dbReference>
<gene>
    <name evidence="2" type="ORF">FGF66_04910</name>
</gene>
<evidence type="ECO:0000256" key="1">
    <source>
        <dbReference type="RuleBase" id="RU003936"/>
    </source>
</evidence>
<dbReference type="Gene3D" id="3.30.70.120">
    <property type="match status" value="1"/>
</dbReference>
<dbReference type="InterPro" id="IPR015867">
    <property type="entry name" value="N-reg_PII/ATP_PRibTrfase_C"/>
</dbReference>
<evidence type="ECO:0000313" key="3">
    <source>
        <dbReference type="Proteomes" id="UP000308271"/>
    </source>
</evidence>
<dbReference type="GO" id="GO:0030234">
    <property type="term" value="F:enzyme regulator activity"/>
    <property type="evidence" value="ECO:0007669"/>
    <property type="project" value="InterPro"/>
</dbReference>
<dbReference type="InterPro" id="IPR002187">
    <property type="entry name" value="N-reg_PII"/>
</dbReference>
<sequence length="121" mass="13148">MKEILAVIRPKQVKRTKDVLEQLGFPAFSAVAVLGRGKQKGIAGEIACELPEGLESTPGSSKYVPKRMVSLIVPDEDADLVVKAILKVNQTKQYGDGKVFVCPIDNVVRIRTDEEGEAAIK</sequence>